<proteinExistence type="predicted"/>
<protein>
    <submittedName>
        <fullName evidence="2">Uncharacterized protein</fullName>
    </submittedName>
</protein>
<evidence type="ECO:0000313" key="2">
    <source>
        <dbReference type="EMBL" id="MFC4061770.1"/>
    </source>
</evidence>
<name>A0ABV8IJ08_9ACTN</name>
<feature type="region of interest" description="Disordered" evidence="1">
    <location>
        <begin position="152"/>
        <end position="176"/>
    </location>
</feature>
<organism evidence="2 3">
    <name type="scientific">Planomonospora corallina</name>
    <dbReference type="NCBI Taxonomy" id="1806052"/>
    <lineage>
        <taxon>Bacteria</taxon>
        <taxon>Bacillati</taxon>
        <taxon>Actinomycetota</taxon>
        <taxon>Actinomycetes</taxon>
        <taxon>Streptosporangiales</taxon>
        <taxon>Streptosporangiaceae</taxon>
        <taxon>Planomonospora</taxon>
    </lineage>
</organism>
<dbReference type="EMBL" id="JBHSBM010000036">
    <property type="protein sequence ID" value="MFC4061770.1"/>
    <property type="molecule type" value="Genomic_DNA"/>
</dbReference>
<gene>
    <name evidence="2" type="ORF">ACFOWE_26000</name>
</gene>
<keyword evidence="3" id="KW-1185">Reference proteome</keyword>
<dbReference type="Proteomes" id="UP001595850">
    <property type="component" value="Unassembled WGS sequence"/>
</dbReference>
<feature type="compositionally biased region" description="Low complexity" evidence="1">
    <location>
        <begin position="158"/>
        <end position="176"/>
    </location>
</feature>
<evidence type="ECO:0000313" key="3">
    <source>
        <dbReference type="Proteomes" id="UP001595850"/>
    </source>
</evidence>
<sequence>MTRALTIPVLVTTDLPPQTDLAAFGRLVADAVAVLTPSTGVPYSAHLRGRAFWLDRPLTAAEPGAPAPPAEQLRFAALLGFLSVTPSVIHAETPTGTPAETPSVASGTPHPASKAAALTDARTAITAAVAAAHGDLGSPPAVLAIRAEDVHDRTPDGAVPAATAPSAGPAPAQPVG</sequence>
<feature type="compositionally biased region" description="Low complexity" evidence="1">
    <location>
        <begin position="92"/>
        <end position="102"/>
    </location>
</feature>
<accession>A0ABV8IJ08</accession>
<evidence type="ECO:0000256" key="1">
    <source>
        <dbReference type="SAM" id="MobiDB-lite"/>
    </source>
</evidence>
<dbReference type="RefSeq" id="WP_377292265.1">
    <property type="nucleotide sequence ID" value="NZ_JBHSBM010000036.1"/>
</dbReference>
<reference evidence="3" key="1">
    <citation type="journal article" date="2019" name="Int. J. Syst. Evol. Microbiol.">
        <title>The Global Catalogue of Microorganisms (GCM) 10K type strain sequencing project: providing services to taxonomists for standard genome sequencing and annotation.</title>
        <authorList>
            <consortium name="The Broad Institute Genomics Platform"/>
            <consortium name="The Broad Institute Genome Sequencing Center for Infectious Disease"/>
            <person name="Wu L."/>
            <person name="Ma J."/>
        </authorList>
    </citation>
    <scope>NUCLEOTIDE SEQUENCE [LARGE SCALE GENOMIC DNA]</scope>
    <source>
        <strain evidence="3">TBRC 4489</strain>
    </source>
</reference>
<feature type="region of interest" description="Disordered" evidence="1">
    <location>
        <begin position="92"/>
        <end position="113"/>
    </location>
</feature>
<comment type="caution">
    <text evidence="2">The sequence shown here is derived from an EMBL/GenBank/DDBJ whole genome shotgun (WGS) entry which is preliminary data.</text>
</comment>